<dbReference type="GO" id="GO:0016787">
    <property type="term" value="F:hydrolase activity"/>
    <property type="evidence" value="ECO:0007669"/>
    <property type="project" value="UniProtKB-KW"/>
</dbReference>
<sequence length="309" mass="35501">MIQDLKAGERFQGTFLITDWKEASFRNKPGSYLILTCQDRTGSIGGKVWEMTLQMNHWLQEFDVFELKGQVNEFRGNLELTIEALQPVPEDKIDLTELLQASPVSAAELEKRLKTLIEEVKDPYLSLLIHQILDDPKIGDAYRSCPAARKIHQAYLRGLWEHSVEVAELAAALAAHYPEVNRDLTITGALLHDLGKIDEYKYARGIDVTTEGRLLGHIVIGIQMITREIDMILGFPAELKTKLMHILASHHGRYEWQSPKRPKIMEALLVHYADAMEAELWQFRHAKESYPDSEWSPYLPSMERYLYLT</sequence>
<protein>
    <submittedName>
        <fullName evidence="3">3'-5' exoribonuclease YhaM</fullName>
        <ecNumber evidence="3">3.1.-.-</ecNumber>
    </submittedName>
</protein>
<gene>
    <name evidence="3" type="primary">yhaM_15</name>
    <name evidence="3" type="ORF">SDC9_139724</name>
</gene>
<dbReference type="InterPro" id="IPR050798">
    <property type="entry name" value="YhaM_exoribonuc/phosphodiest"/>
</dbReference>
<evidence type="ECO:0000259" key="2">
    <source>
        <dbReference type="PROSITE" id="PS51831"/>
    </source>
</evidence>
<accession>A0A645DTH9</accession>
<dbReference type="Gene3D" id="1.10.3210.10">
    <property type="entry name" value="Hypothetical protein af1432"/>
    <property type="match status" value="1"/>
</dbReference>
<evidence type="ECO:0000256" key="1">
    <source>
        <dbReference type="ARBA" id="ARBA00022801"/>
    </source>
</evidence>
<organism evidence="3">
    <name type="scientific">bioreactor metagenome</name>
    <dbReference type="NCBI Taxonomy" id="1076179"/>
    <lineage>
        <taxon>unclassified sequences</taxon>
        <taxon>metagenomes</taxon>
        <taxon>ecological metagenomes</taxon>
    </lineage>
</organism>
<dbReference type="AlphaFoldDB" id="A0A645DTH9"/>
<dbReference type="GO" id="GO:0031125">
    <property type="term" value="P:rRNA 3'-end processing"/>
    <property type="evidence" value="ECO:0007669"/>
    <property type="project" value="TreeGrafter"/>
</dbReference>
<comment type="caution">
    <text evidence="3">The sequence shown here is derived from an EMBL/GenBank/DDBJ whole genome shotgun (WGS) entry which is preliminary data.</text>
</comment>
<proteinExistence type="predicted"/>
<reference evidence="3" key="1">
    <citation type="submission" date="2019-08" db="EMBL/GenBank/DDBJ databases">
        <authorList>
            <person name="Kucharzyk K."/>
            <person name="Murdoch R.W."/>
            <person name="Higgins S."/>
            <person name="Loffler F."/>
        </authorList>
    </citation>
    <scope>NUCLEOTIDE SEQUENCE</scope>
</reference>
<dbReference type="InterPro" id="IPR006675">
    <property type="entry name" value="HDIG_dom"/>
</dbReference>
<dbReference type="PANTHER" id="PTHR37294:SF1">
    <property type="entry name" value="3'-5' EXORIBONUCLEASE YHAM"/>
    <property type="match status" value="1"/>
</dbReference>
<name>A0A645DTH9_9ZZZZ</name>
<dbReference type="CDD" id="cd00077">
    <property type="entry name" value="HDc"/>
    <property type="match status" value="1"/>
</dbReference>
<keyword evidence="1 3" id="KW-0378">Hydrolase</keyword>
<evidence type="ECO:0000313" key="3">
    <source>
        <dbReference type="EMBL" id="MPM92589.1"/>
    </source>
</evidence>
<dbReference type="InterPro" id="IPR003607">
    <property type="entry name" value="HD/PDEase_dom"/>
</dbReference>
<feature type="domain" description="HD" evidence="2">
    <location>
        <begin position="159"/>
        <end position="279"/>
    </location>
</feature>
<dbReference type="InterPro" id="IPR006674">
    <property type="entry name" value="HD_domain"/>
</dbReference>
<dbReference type="Pfam" id="PF01966">
    <property type="entry name" value="HD"/>
    <property type="match status" value="1"/>
</dbReference>
<dbReference type="PROSITE" id="PS51831">
    <property type="entry name" value="HD"/>
    <property type="match status" value="1"/>
</dbReference>
<dbReference type="EC" id="3.1.-.-" evidence="3"/>
<dbReference type="PANTHER" id="PTHR37294">
    <property type="entry name" value="3'-5' EXORIBONUCLEASE YHAM"/>
    <property type="match status" value="1"/>
</dbReference>
<dbReference type="EMBL" id="VSSQ01039513">
    <property type="protein sequence ID" value="MPM92589.1"/>
    <property type="molecule type" value="Genomic_DNA"/>
</dbReference>
<dbReference type="SUPFAM" id="SSF109604">
    <property type="entry name" value="HD-domain/PDEase-like"/>
    <property type="match status" value="1"/>
</dbReference>
<dbReference type="SMART" id="SM00471">
    <property type="entry name" value="HDc"/>
    <property type="match status" value="1"/>
</dbReference>
<dbReference type="NCBIfam" id="TIGR00277">
    <property type="entry name" value="HDIG"/>
    <property type="match status" value="1"/>
</dbReference>